<sequence>MDKLTVDPLNAGHSQLRATLAQLQAQRQQVSAVAYCQGVTLEMIQKPASSPCAPPQYVGRLMRCDRAPFEDGEKIHWIPAAQVSDMQRQIQAGEQITQLDQAIADIEQQLAS</sequence>
<dbReference type="RefSeq" id="WP_264325136.1">
    <property type="nucleotide sequence ID" value="NZ_JADEXQ010000033.1"/>
</dbReference>
<evidence type="ECO:0000313" key="2">
    <source>
        <dbReference type="Proteomes" id="UP000625316"/>
    </source>
</evidence>
<dbReference type="AlphaFoldDB" id="A0A928VP63"/>
<reference evidence="1" key="1">
    <citation type="submission" date="2020-10" db="EMBL/GenBank/DDBJ databases">
        <authorList>
            <person name="Castelo-Branco R."/>
            <person name="Eusebio N."/>
            <person name="Adriana R."/>
            <person name="Vieira A."/>
            <person name="Brugerolle De Fraissinette N."/>
            <person name="Rezende De Castro R."/>
            <person name="Schneider M.P."/>
            <person name="Vasconcelos V."/>
            <person name="Leao P.N."/>
        </authorList>
    </citation>
    <scope>NUCLEOTIDE SEQUENCE</scope>
    <source>
        <strain evidence="1">LEGE 11480</strain>
    </source>
</reference>
<proteinExistence type="predicted"/>
<gene>
    <name evidence="1" type="ORF">IQ266_11265</name>
</gene>
<comment type="caution">
    <text evidence="1">The sequence shown here is derived from an EMBL/GenBank/DDBJ whole genome shotgun (WGS) entry which is preliminary data.</text>
</comment>
<organism evidence="1 2">
    <name type="scientific">Romeriopsis navalis LEGE 11480</name>
    <dbReference type="NCBI Taxonomy" id="2777977"/>
    <lineage>
        <taxon>Bacteria</taxon>
        <taxon>Bacillati</taxon>
        <taxon>Cyanobacteriota</taxon>
        <taxon>Cyanophyceae</taxon>
        <taxon>Leptolyngbyales</taxon>
        <taxon>Leptolyngbyaceae</taxon>
        <taxon>Romeriopsis</taxon>
        <taxon>Romeriopsis navalis</taxon>
    </lineage>
</organism>
<keyword evidence="2" id="KW-1185">Reference proteome</keyword>
<protein>
    <submittedName>
        <fullName evidence="1">Uncharacterized protein</fullName>
    </submittedName>
</protein>
<name>A0A928VP63_9CYAN</name>
<evidence type="ECO:0000313" key="1">
    <source>
        <dbReference type="EMBL" id="MBE9030311.1"/>
    </source>
</evidence>
<dbReference type="EMBL" id="JADEXQ010000033">
    <property type="protein sequence ID" value="MBE9030311.1"/>
    <property type="molecule type" value="Genomic_DNA"/>
</dbReference>
<dbReference type="Proteomes" id="UP000625316">
    <property type="component" value="Unassembled WGS sequence"/>
</dbReference>
<accession>A0A928VP63</accession>